<proteinExistence type="predicted"/>
<name>X1KXA9_9ZZZZ</name>
<sequence>RIKILEFDHLFNAISFRDKRRVNLNFAEKERLIYRMAILTAANAQRLCCRPDIMSDGPKIRLGCRVVLFGELT</sequence>
<evidence type="ECO:0000313" key="1">
    <source>
        <dbReference type="EMBL" id="GAI11717.1"/>
    </source>
</evidence>
<feature type="non-terminal residue" evidence="1">
    <location>
        <position position="1"/>
    </location>
</feature>
<comment type="caution">
    <text evidence="1">The sequence shown here is derived from an EMBL/GenBank/DDBJ whole genome shotgun (WGS) entry which is preliminary data.</text>
</comment>
<gene>
    <name evidence="1" type="ORF">S06H3_20131</name>
</gene>
<protein>
    <submittedName>
        <fullName evidence="1">Uncharacterized protein</fullName>
    </submittedName>
</protein>
<accession>X1KXA9</accession>
<dbReference type="EMBL" id="BARV01010393">
    <property type="protein sequence ID" value="GAI11717.1"/>
    <property type="molecule type" value="Genomic_DNA"/>
</dbReference>
<reference evidence="1" key="1">
    <citation type="journal article" date="2014" name="Front. Microbiol.">
        <title>High frequency of phylogenetically diverse reductive dehalogenase-homologous genes in deep subseafloor sedimentary metagenomes.</title>
        <authorList>
            <person name="Kawai M."/>
            <person name="Futagami T."/>
            <person name="Toyoda A."/>
            <person name="Takaki Y."/>
            <person name="Nishi S."/>
            <person name="Hori S."/>
            <person name="Arai W."/>
            <person name="Tsubouchi T."/>
            <person name="Morono Y."/>
            <person name="Uchiyama I."/>
            <person name="Ito T."/>
            <person name="Fujiyama A."/>
            <person name="Inagaki F."/>
            <person name="Takami H."/>
        </authorList>
    </citation>
    <scope>NUCLEOTIDE SEQUENCE</scope>
    <source>
        <strain evidence="1">Expedition CK06-06</strain>
    </source>
</reference>
<organism evidence="1">
    <name type="scientific">marine sediment metagenome</name>
    <dbReference type="NCBI Taxonomy" id="412755"/>
    <lineage>
        <taxon>unclassified sequences</taxon>
        <taxon>metagenomes</taxon>
        <taxon>ecological metagenomes</taxon>
    </lineage>
</organism>
<dbReference type="AlphaFoldDB" id="X1KXA9"/>